<gene>
    <name evidence="1" type="ORF">KHU32_19220</name>
</gene>
<evidence type="ECO:0000313" key="1">
    <source>
        <dbReference type="EMBL" id="MBS7813084.1"/>
    </source>
</evidence>
<keyword evidence="2" id="KW-1185">Reference proteome</keyword>
<dbReference type="Proteomes" id="UP000766336">
    <property type="component" value="Unassembled WGS sequence"/>
</dbReference>
<proteinExistence type="predicted"/>
<sequence>MPPSAGTILRLWFEEVWNRKDVSLIETYFAPDGVTYALDLSGADARGPAAFQAFFEEFLASFPDIHFTVHDVVEDGDRAAGRWSARLTHSGDGFGFTASGETVTVTGMSMVRVENGMMVESWNEWDRLRLATACRMTAPA</sequence>
<dbReference type="Gene3D" id="3.10.450.50">
    <property type="match status" value="1"/>
</dbReference>
<comment type="caution">
    <text evidence="1">The sequence shown here is derived from an EMBL/GenBank/DDBJ whole genome shotgun (WGS) entry which is preliminary data.</text>
</comment>
<evidence type="ECO:0000313" key="2">
    <source>
        <dbReference type="Proteomes" id="UP000766336"/>
    </source>
</evidence>
<dbReference type="InterPro" id="IPR009959">
    <property type="entry name" value="Cyclase_SnoaL-like"/>
</dbReference>
<accession>A0ABS5QHK4</accession>
<reference evidence="1 2" key="1">
    <citation type="submission" date="2021-05" db="EMBL/GenBank/DDBJ databases">
        <title>Roseococcus sp. XZZS9, whole genome shotgun sequencing project.</title>
        <authorList>
            <person name="Zhao G."/>
            <person name="Shen L."/>
        </authorList>
    </citation>
    <scope>NUCLEOTIDE SEQUENCE [LARGE SCALE GENOMIC DNA]</scope>
    <source>
        <strain evidence="1 2">XZZS9</strain>
    </source>
</reference>
<name>A0ABS5QHK4_9PROT</name>
<dbReference type="InterPro" id="IPR032710">
    <property type="entry name" value="NTF2-like_dom_sf"/>
</dbReference>
<protein>
    <submittedName>
        <fullName evidence="1">Ester cyclase</fullName>
    </submittedName>
</protein>
<dbReference type="PANTHER" id="PTHR38436:SF1">
    <property type="entry name" value="ESTER CYCLASE"/>
    <property type="match status" value="1"/>
</dbReference>
<dbReference type="EMBL" id="JAHCDA010000004">
    <property type="protein sequence ID" value="MBS7813084.1"/>
    <property type="molecule type" value="Genomic_DNA"/>
</dbReference>
<organism evidence="1 2">
    <name type="scientific">Roseococcus pinisoli</name>
    <dbReference type="NCBI Taxonomy" id="2835040"/>
    <lineage>
        <taxon>Bacteria</taxon>
        <taxon>Pseudomonadati</taxon>
        <taxon>Pseudomonadota</taxon>
        <taxon>Alphaproteobacteria</taxon>
        <taxon>Acetobacterales</taxon>
        <taxon>Roseomonadaceae</taxon>
        <taxon>Roseococcus</taxon>
    </lineage>
</organism>
<dbReference type="RefSeq" id="WP_213671785.1">
    <property type="nucleotide sequence ID" value="NZ_JAHCDA010000004.1"/>
</dbReference>
<dbReference type="PANTHER" id="PTHR38436">
    <property type="entry name" value="POLYKETIDE CYCLASE SNOAL-LIKE DOMAIN"/>
    <property type="match status" value="1"/>
</dbReference>
<dbReference type="Pfam" id="PF07366">
    <property type="entry name" value="SnoaL"/>
    <property type="match status" value="1"/>
</dbReference>
<dbReference type="SUPFAM" id="SSF54427">
    <property type="entry name" value="NTF2-like"/>
    <property type="match status" value="1"/>
</dbReference>